<evidence type="ECO:0000259" key="11">
    <source>
        <dbReference type="Pfam" id="PF00155"/>
    </source>
</evidence>
<protein>
    <recommendedName>
        <fullName evidence="10">Histidinol-phosphate aminotransferase</fullName>
        <ecNumber evidence="10">2.6.1.9</ecNumber>
    </recommendedName>
    <alternativeName>
        <fullName evidence="10">Imidazole acetol-phosphate transaminase</fullName>
    </alternativeName>
</protein>
<dbReference type="HAMAP" id="MF_01023">
    <property type="entry name" value="HisC_aminotrans_2"/>
    <property type="match status" value="1"/>
</dbReference>
<evidence type="ECO:0000256" key="8">
    <source>
        <dbReference type="ARBA" id="ARBA00023102"/>
    </source>
</evidence>
<dbReference type="InterPro" id="IPR001917">
    <property type="entry name" value="Aminotrans_II_pyridoxalP_BS"/>
</dbReference>
<evidence type="ECO:0000313" key="13">
    <source>
        <dbReference type="EMBL" id="QRO85518.1"/>
    </source>
</evidence>
<dbReference type="InterPro" id="IPR015422">
    <property type="entry name" value="PyrdxlP-dep_Trfase_small"/>
</dbReference>
<dbReference type="PANTHER" id="PTHR43643">
    <property type="entry name" value="HISTIDINOL-PHOSPHATE AMINOTRANSFERASE 2"/>
    <property type="match status" value="1"/>
</dbReference>
<evidence type="ECO:0000256" key="1">
    <source>
        <dbReference type="ARBA" id="ARBA00001933"/>
    </source>
</evidence>
<feature type="domain" description="Aminotransferase class I/classII large" evidence="11">
    <location>
        <begin position="29"/>
        <end position="340"/>
    </location>
</feature>
<dbReference type="CDD" id="cd00609">
    <property type="entry name" value="AAT_like"/>
    <property type="match status" value="1"/>
</dbReference>
<evidence type="ECO:0000256" key="3">
    <source>
        <dbReference type="ARBA" id="ARBA00011738"/>
    </source>
</evidence>
<dbReference type="UniPathway" id="UPA00031">
    <property type="reaction ID" value="UER00012"/>
</dbReference>
<comment type="pathway">
    <text evidence="2 10">Amino-acid biosynthesis; L-histidine biosynthesis; L-histidine from 5-phospho-alpha-D-ribose 1-diphosphate: step 7/9.</text>
</comment>
<reference evidence="12 14" key="1">
    <citation type="journal article" date="2016" name="Front. Microbiol.">
        <title>Comprehensive Phylogenetic Analysis of Bovine Non-aureus Staphylococci Species Based on Whole-Genome Sequencing.</title>
        <authorList>
            <person name="Naushad S."/>
            <person name="Barkema H.W."/>
            <person name="Luby C."/>
            <person name="Condas L.A."/>
            <person name="Nobrega D.B."/>
            <person name="Carson D.A."/>
            <person name="De Buck J."/>
        </authorList>
    </citation>
    <scope>NUCLEOTIDE SEQUENCE [LARGE SCALE GENOMIC DNA]</scope>
    <source>
        <strain evidence="12 14">SNUC 2204</strain>
    </source>
</reference>
<reference evidence="13 15" key="3">
    <citation type="submission" date="2021-02" db="EMBL/GenBank/DDBJ databases">
        <title>FDA dAtabase for Regulatory Grade micrObial Sequences (FDA-ARGOS): Supporting development and validation of Infectious Disease Dx tests.</title>
        <authorList>
            <person name="Sproer C."/>
            <person name="Gronow S."/>
            <person name="Severitt S."/>
            <person name="Schroder I."/>
            <person name="Tallon L."/>
            <person name="Sadzewicz L."/>
            <person name="Zhao X."/>
            <person name="Boylan J."/>
            <person name="Ott S."/>
            <person name="Bowen H."/>
            <person name="Vavikolanu K."/>
            <person name="Mehta A."/>
            <person name="Aluvathingal J."/>
            <person name="Nadendla S."/>
            <person name="Lowell S."/>
            <person name="Myers T."/>
            <person name="Yan Y."/>
            <person name="Sichtig H."/>
        </authorList>
    </citation>
    <scope>NUCLEOTIDE SEQUENCE [LARGE SCALE GENOMIC DNA]</scope>
    <source>
        <strain evidence="13 15">FDAARGOS_1207</strain>
    </source>
</reference>
<dbReference type="InterPro" id="IPR015421">
    <property type="entry name" value="PyrdxlP-dep_Trfase_major"/>
</dbReference>
<dbReference type="PROSITE" id="PS00599">
    <property type="entry name" value="AA_TRANSFER_CLASS_2"/>
    <property type="match status" value="1"/>
</dbReference>
<dbReference type="InterPro" id="IPR015424">
    <property type="entry name" value="PyrdxlP-dep_Trfase"/>
</dbReference>
<organism evidence="12 14">
    <name type="scientific">Mammaliicoccus vitulinus</name>
    <dbReference type="NCBI Taxonomy" id="71237"/>
    <lineage>
        <taxon>Bacteria</taxon>
        <taxon>Bacillati</taxon>
        <taxon>Bacillota</taxon>
        <taxon>Bacilli</taxon>
        <taxon>Bacillales</taxon>
        <taxon>Staphylococcaceae</taxon>
        <taxon>Mammaliicoccus</taxon>
    </lineage>
</organism>
<evidence type="ECO:0000256" key="5">
    <source>
        <dbReference type="ARBA" id="ARBA00022605"/>
    </source>
</evidence>
<dbReference type="InterPro" id="IPR050106">
    <property type="entry name" value="HistidinolP_aminotransfase"/>
</dbReference>
<evidence type="ECO:0000256" key="7">
    <source>
        <dbReference type="ARBA" id="ARBA00022898"/>
    </source>
</evidence>
<dbReference type="GO" id="GO:0004400">
    <property type="term" value="F:histidinol-phosphate transaminase activity"/>
    <property type="evidence" value="ECO:0007669"/>
    <property type="project" value="UniProtKB-UniRule"/>
</dbReference>
<dbReference type="EMBL" id="CP069486">
    <property type="protein sequence ID" value="QRO85518.1"/>
    <property type="molecule type" value="Genomic_DNA"/>
</dbReference>
<evidence type="ECO:0000256" key="4">
    <source>
        <dbReference type="ARBA" id="ARBA00022576"/>
    </source>
</evidence>
<keyword evidence="8 10" id="KW-0368">Histidine biosynthesis</keyword>
<dbReference type="PANTHER" id="PTHR43643:SF3">
    <property type="entry name" value="HISTIDINOL-PHOSPHATE AMINOTRANSFERASE"/>
    <property type="match status" value="1"/>
</dbReference>
<keyword evidence="7 10" id="KW-0663">Pyridoxal phosphate</keyword>
<dbReference type="GO" id="GO:0030170">
    <property type="term" value="F:pyridoxal phosphate binding"/>
    <property type="evidence" value="ECO:0007669"/>
    <property type="project" value="InterPro"/>
</dbReference>
<keyword evidence="5 10" id="KW-0028">Amino-acid biosynthesis</keyword>
<evidence type="ECO:0000313" key="15">
    <source>
        <dbReference type="Proteomes" id="UP000627155"/>
    </source>
</evidence>
<keyword evidence="15" id="KW-1185">Reference proteome</keyword>
<evidence type="ECO:0000256" key="10">
    <source>
        <dbReference type="HAMAP-Rule" id="MF_01023"/>
    </source>
</evidence>
<dbReference type="Pfam" id="PF00155">
    <property type="entry name" value="Aminotran_1_2"/>
    <property type="match status" value="1"/>
</dbReference>
<dbReference type="STRING" id="1167632.GCA_000286335_01082"/>
<dbReference type="RefSeq" id="WP_103323515.1">
    <property type="nucleotide sequence ID" value="NZ_CBCPHH010000001.1"/>
</dbReference>
<comment type="similarity">
    <text evidence="10">Belongs to the class-II pyridoxal-phosphate-dependent aminotransferase family. Histidinol-phosphate aminotransferase subfamily.</text>
</comment>
<dbReference type="Proteomes" id="UP000627155">
    <property type="component" value="Chromosome"/>
</dbReference>
<dbReference type="OrthoDB" id="9813612at2"/>
<dbReference type="InterPro" id="IPR004839">
    <property type="entry name" value="Aminotransferase_I/II_large"/>
</dbReference>
<accession>A0A2T4PVY9</accession>
<dbReference type="EC" id="2.6.1.9" evidence="10"/>
<evidence type="ECO:0000256" key="6">
    <source>
        <dbReference type="ARBA" id="ARBA00022679"/>
    </source>
</evidence>
<dbReference type="Gene3D" id="3.40.640.10">
    <property type="entry name" value="Type I PLP-dependent aspartate aminotransferase-like (Major domain)"/>
    <property type="match status" value="1"/>
</dbReference>
<dbReference type="Proteomes" id="UP000241209">
    <property type="component" value="Unassembled WGS sequence"/>
</dbReference>
<comment type="cofactor">
    <cofactor evidence="1 10">
        <name>pyridoxal 5'-phosphate</name>
        <dbReference type="ChEBI" id="CHEBI:597326"/>
    </cofactor>
</comment>
<dbReference type="Gene3D" id="3.90.1150.10">
    <property type="entry name" value="Aspartate Aminotransferase, domain 1"/>
    <property type="match status" value="1"/>
</dbReference>
<proteinExistence type="inferred from homology"/>
<keyword evidence="6 10" id="KW-0808">Transferase</keyword>
<gene>
    <name evidence="10 12" type="primary">hisC</name>
    <name evidence="12" type="ORF">BU072_02690</name>
    <name evidence="13" type="ORF">I6J37_02095</name>
</gene>
<evidence type="ECO:0000256" key="2">
    <source>
        <dbReference type="ARBA" id="ARBA00005011"/>
    </source>
</evidence>
<dbReference type="GO" id="GO:0000105">
    <property type="term" value="P:L-histidine biosynthetic process"/>
    <property type="evidence" value="ECO:0007669"/>
    <property type="project" value="UniProtKB-UniRule"/>
</dbReference>
<dbReference type="InterPro" id="IPR005861">
    <property type="entry name" value="HisP_aminotrans"/>
</dbReference>
<keyword evidence="4 10" id="KW-0032">Aminotransferase</keyword>
<dbReference type="EMBL" id="PZFK01000004">
    <property type="protein sequence ID" value="PTI30618.1"/>
    <property type="molecule type" value="Genomic_DNA"/>
</dbReference>
<name>A0A2T4PVY9_9STAP</name>
<feature type="modified residue" description="N6-(pyridoxal phosphate)lysine" evidence="10">
    <location>
        <position position="221"/>
    </location>
</feature>
<comment type="catalytic activity">
    <reaction evidence="9 10">
        <text>L-histidinol phosphate + 2-oxoglutarate = 3-(imidazol-4-yl)-2-oxopropyl phosphate + L-glutamate</text>
        <dbReference type="Rhea" id="RHEA:23744"/>
        <dbReference type="ChEBI" id="CHEBI:16810"/>
        <dbReference type="ChEBI" id="CHEBI:29985"/>
        <dbReference type="ChEBI" id="CHEBI:57766"/>
        <dbReference type="ChEBI" id="CHEBI:57980"/>
        <dbReference type="EC" id="2.6.1.9"/>
    </reaction>
</comment>
<evidence type="ECO:0000313" key="12">
    <source>
        <dbReference type="EMBL" id="PTI30618.1"/>
    </source>
</evidence>
<reference evidence="12" key="2">
    <citation type="submission" date="2018-03" db="EMBL/GenBank/DDBJ databases">
        <authorList>
            <person name="Keele B.F."/>
        </authorList>
    </citation>
    <scope>NUCLEOTIDE SEQUENCE</scope>
    <source>
        <strain evidence="12">SNUC 2204</strain>
    </source>
</reference>
<sequence>MKQQLSELQAYQPGLSPRQLKEKYGIDGEMVKLASNENLYGPSPKVKEAIKNNLDELFYYPEVKQFEVKETLSTFLNVKKEQIFFGSGLDEVIMIISRTVLEPGDEILTSDMTFGQYKHHAIIESAQVKTTPLKDGYFDLDAMYEQITDKTKLIWICNPNNPTGTYLSHDAIESFIKKVPDDIIVLIDEAYIEFAVADDIPNSLELLSKYNQVVVLRTLSKAYGLASQRIGYAIANESLLDQLDIVRLPFNVTSLSAVAADAAIKDQTYLKEMTQKNRQEIEKFLNASFKEHIYDSQTNFIYVNTEEPQVLYDYLIKEGFITRPFPNGVRITMGFSEHNDKMLKVLETFFETHNS</sequence>
<dbReference type="SUPFAM" id="SSF53383">
    <property type="entry name" value="PLP-dependent transferases"/>
    <property type="match status" value="1"/>
</dbReference>
<evidence type="ECO:0000313" key="14">
    <source>
        <dbReference type="Proteomes" id="UP000241209"/>
    </source>
</evidence>
<evidence type="ECO:0000256" key="9">
    <source>
        <dbReference type="ARBA" id="ARBA00047481"/>
    </source>
</evidence>
<dbReference type="NCBIfam" id="TIGR01141">
    <property type="entry name" value="hisC"/>
    <property type="match status" value="1"/>
</dbReference>
<dbReference type="AlphaFoldDB" id="A0A2T4PVY9"/>
<comment type="subunit">
    <text evidence="3 10">Homodimer.</text>
</comment>